<feature type="coiled-coil region" evidence="1">
    <location>
        <begin position="774"/>
        <end position="818"/>
    </location>
</feature>
<dbReference type="PANTHER" id="PTHR47852:SF2">
    <property type="entry name" value="WW DOMAIN-CONTAINING PROTEIN"/>
    <property type="match status" value="1"/>
</dbReference>
<accession>A0AAN7QKL2</accession>
<feature type="compositionally biased region" description="Pro residues" evidence="2">
    <location>
        <begin position="531"/>
        <end position="556"/>
    </location>
</feature>
<keyword evidence="1" id="KW-0175">Coiled coil</keyword>
<dbReference type="InterPro" id="IPR036020">
    <property type="entry name" value="WW_dom_sf"/>
</dbReference>
<feature type="region of interest" description="Disordered" evidence="2">
    <location>
        <begin position="134"/>
        <end position="154"/>
    </location>
</feature>
<dbReference type="AlphaFoldDB" id="A0AAN7QKL2"/>
<evidence type="ECO:0000256" key="1">
    <source>
        <dbReference type="SAM" id="Coils"/>
    </source>
</evidence>
<protein>
    <recommendedName>
        <fullName evidence="3">WW domain-containing protein</fullName>
    </recommendedName>
</protein>
<evidence type="ECO:0000313" key="5">
    <source>
        <dbReference type="Proteomes" id="UP001345219"/>
    </source>
</evidence>
<dbReference type="CDD" id="cd00201">
    <property type="entry name" value="WW"/>
    <property type="match status" value="2"/>
</dbReference>
<dbReference type="Proteomes" id="UP001345219">
    <property type="component" value="Chromosome 3"/>
</dbReference>
<gene>
    <name evidence="4" type="ORF">SAY87_002921</name>
</gene>
<dbReference type="SUPFAM" id="SSF51045">
    <property type="entry name" value="WW domain"/>
    <property type="match status" value="2"/>
</dbReference>
<feature type="region of interest" description="Disordered" evidence="2">
    <location>
        <begin position="508"/>
        <end position="569"/>
    </location>
</feature>
<comment type="caution">
    <text evidence="4">The sequence shown here is derived from an EMBL/GenBank/DDBJ whole genome shotgun (WGS) entry which is preliminary data.</text>
</comment>
<sequence length="912" mass="98098">MGKRRERRKAAMSSTGRRVKLDLFAEPSGDLGGSSAQDELEGGLDSKRSDGLPNSPSSSGRKPENPLLLLGQYSDDEEDNQSTGSHDHANRYTSSSKLIDQVDASLVDDCRDSDIPMEADQDEKINNDAHKDSCAAKVSPNMDGSYSEDRGTSISGNLGKEIEARPENRVGGTFDAQVVGDFSSDWKMILHEETNQYYYWNMQTGETSWEIPEVLGHLAEPVSGAMYAAAGGENMGGMPSNNHDLSSSSTFIVGGGAAVAFNHDGSLSGLSASQSKIVGEFGASGNEPVEGLENPWVVDVSQMTLSSMQNSMIFGKCESGIDYWSPLIEFGDSLLQKLKSLESSTNLPQDHGLILKCVLEVEIRLSDMRSLSSHGSSLHPFWVLCGEQLRRLESVINSKVGQLGKAPLNEDTKETNLSVAVEDGDLRTGVKDEIAPILTSNADGGSSAGVVALTGAANVGPCEDANTLPNESNVYSGEIDMDVDMEVDDATSEGHNVEFEKLGDGLAVSDNSAKQEGPTEPPILAPDDGSPIPPPPEEEWIPPPPPDSEQVPPPPPDEPDSSYHLLPPTEAVQPLPYTDQYNLSYQNSGYEIYGHSELASSNFYGHIEGQVVVPQGPVLYGDILNTYVDAASAVNNVEHVAYYNIQDGTGSLAGVAAVGSKQFQIQSAPSSYSNLTSTQIGAGHSSLLLHSGPELSDGHVKTGNRFAEVTCTTASMISAAVEAPATKLVTDGISELSTSGAAATETTLADLKVQSKAPRTKKRTVASTSSLRSNKKVSSLLDKWKAAKEELEEEEEEEDEATAALAALERKRKREIEEWHAQQIFSGEAKENANFQPLGGDWRERVKRKRAQANKDAASVTEELTKGSQRPELTELSRDLPSGWQAYWDESSKQVYYGNTLTAETTWIRPTK</sequence>
<keyword evidence="5" id="KW-1185">Reference proteome</keyword>
<name>A0AAN7QKL2_9MYRT</name>
<dbReference type="PROSITE" id="PS50020">
    <property type="entry name" value="WW_DOMAIN_2"/>
    <property type="match status" value="2"/>
</dbReference>
<dbReference type="SMART" id="SM00456">
    <property type="entry name" value="WW"/>
    <property type="match status" value="2"/>
</dbReference>
<feature type="region of interest" description="Disordered" evidence="2">
    <location>
        <begin position="1"/>
        <end position="96"/>
    </location>
</feature>
<evidence type="ECO:0000256" key="2">
    <source>
        <dbReference type="SAM" id="MobiDB-lite"/>
    </source>
</evidence>
<proteinExistence type="predicted"/>
<dbReference type="PROSITE" id="PS01159">
    <property type="entry name" value="WW_DOMAIN_1"/>
    <property type="match status" value="2"/>
</dbReference>
<dbReference type="Gene3D" id="2.20.70.10">
    <property type="match status" value="2"/>
</dbReference>
<dbReference type="InterPro" id="IPR001202">
    <property type="entry name" value="WW_dom"/>
</dbReference>
<evidence type="ECO:0000259" key="3">
    <source>
        <dbReference type="PROSITE" id="PS50020"/>
    </source>
</evidence>
<dbReference type="Pfam" id="PF00397">
    <property type="entry name" value="WW"/>
    <property type="match status" value="2"/>
</dbReference>
<feature type="compositionally biased region" description="Basic residues" evidence="2">
    <location>
        <begin position="1"/>
        <end position="10"/>
    </location>
</feature>
<reference evidence="4 5" key="1">
    <citation type="journal article" date="2023" name="Hortic Res">
        <title>Pangenome of water caltrop reveals structural variations and asymmetric subgenome divergence after allopolyploidization.</title>
        <authorList>
            <person name="Zhang X."/>
            <person name="Chen Y."/>
            <person name="Wang L."/>
            <person name="Yuan Y."/>
            <person name="Fang M."/>
            <person name="Shi L."/>
            <person name="Lu R."/>
            <person name="Comes H.P."/>
            <person name="Ma Y."/>
            <person name="Chen Y."/>
            <person name="Huang G."/>
            <person name="Zhou Y."/>
            <person name="Zheng Z."/>
            <person name="Qiu Y."/>
        </authorList>
    </citation>
    <scope>NUCLEOTIDE SEQUENCE [LARGE SCALE GENOMIC DNA]</scope>
    <source>
        <tissue evidence="4">Roots</tissue>
    </source>
</reference>
<feature type="domain" description="WW" evidence="3">
    <location>
        <begin position="180"/>
        <end position="214"/>
    </location>
</feature>
<feature type="domain" description="WW" evidence="3">
    <location>
        <begin position="878"/>
        <end position="912"/>
    </location>
</feature>
<dbReference type="EMBL" id="JAXIOK010000006">
    <property type="protein sequence ID" value="KAK4767780.1"/>
    <property type="molecule type" value="Genomic_DNA"/>
</dbReference>
<feature type="region of interest" description="Disordered" evidence="2">
    <location>
        <begin position="849"/>
        <end position="876"/>
    </location>
</feature>
<evidence type="ECO:0000313" key="4">
    <source>
        <dbReference type="EMBL" id="KAK4767780.1"/>
    </source>
</evidence>
<organism evidence="4 5">
    <name type="scientific">Trapa incisa</name>
    <dbReference type="NCBI Taxonomy" id="236973"/>
    <lineage>
        <taxon>Eukaryota</taxon>
        <taxon>Viridiplantae</taxon>
        <taxon>Streptophyta</taxon>
        <taxon>Embryophyta</taxon>
        <taxon>Tracheophyta</taxon>
        <taxon>Spermatophyta</taxon>
        <taxon>Magnoliopsida</taxon>
        <taxon>eudicotyledons</taxon>
        <taxon>Gunneridae</taxon>
        <taxon>Pentapetalae</taxon>
        <taxon>rosids</taxon>
        <taxon>malvids</taxon>
        <taxon>Myrtales</taxon>
        <taxon>Lythraceae</taxon>
        <taxon>Trapa</taxon>
    </lineage>
</organism>
<dbReference type="PANTHER" id="PTHR47852">
    <property type="entry name" value="OS06G0298400 PROTEIN"/>
    <property type="match status" value="1"/>
</dbReference>